<comment type="caution">
    <text evidence="1">The sequence shown here is derived from an EMBL/GenBank/DDBJ whole genome shotgun (WGS) entry which is preliminary data.</text>
</comment>
<proteinExistence type="predicted"/>
<keyword evidence="2" id="KW-1185">Reference proteome</keyword>
<reference evidence="1 2" key="1">
    <citation type="journal article" date="2014" name="Genome Announc.">
        <title>Draft Genome Sequence of Bacteroides reticulotermitis Strain JCM 10512T, Isolated from the Gut of a Termite.</title>
        <authorList>
            <person name="Yuki M."/>
            <person name="Oshima K."/>
            <person name="Suda W."/>
            <person name="Sakamoto M."/>
            <person name="Iida T."/>
            <person name="Hattori M."/>
            <person name="Ohkuma M."/>
        </authorList>
    </citation>
    <scope>NUCLEOTIDE SEQUENCE [LARGE SCALE GENOMIC DNA]</scope>
    <source>
        <strain evidence="1 2">JCM 10512</strain>
    </source>
</reference>
<gene>
    <name evidence="1" type="ORF">JCM10512_4206</name>
</gene>
<dbReference type="STRING" id="1445607.JCM10512_4206"/>
<dbReference type="GO" id="GO:0016787">
    <property type="term" value="F:hydrolase activity"/>
    <property type="evidence" value="ECO:0007669"/>
    <property type="project" value="UniProtKB-KW"/>
</dbReference>
<dbReference type="AlphaFoldDB" id="W4UWY6"/>
<accession>W4UWY6</accession>
<keyword evidence="1" id="KW-0378">Hydrolase</keyword>
<evidence type="ECO:0000313" key="1">
    <source>
        <dbReference type="EMBL" id="GAE85745.1"/>
    </source>
</evidence>
<dbReference type="EMBL" id="BAIV01000031">
    <property type="protein sequence ID" value="GAE85745.1"/>
    <property type="molecule type" value="Genomic_DNA"/>
</dbReference>
<sequence length="68" mass="7822">MKIASFLLAIYLSVCLGEAQTQQKVTYFPLQDVKLLDSPFRQAQQTDLHYILSLNPTVYWLRFCGKPA</sequence>
<evidence type="ECO:0000313" key="2">
    <source>
        <dbReference type="Proteomes" id="UP000019131"/>
    </source>
</evidence>
<protein>
    <submittedName>
        <fullName evidence="1">Glycosyl hydrolase</fullName>
    </submittedName>
</protein>
<dbReference type="Proteomes" id="UP000019131">
    <property type="component" value="Unassembled WGS sequence"/>
</dbReference>
<name>W4UWY6_9BACE</name>
<organism evidence="1 2">
    <name type="scientific">Bacteroides reticulotermitis JCM 10512</name>
    <dbReference type="NCBI Taxonomy" id="1445607"/>
    <lineage>
        <taxon>Bacteria</taxon>
        <taxon>Pseudomonadati</taxon>
        <taxon>Bacteroidota</taxon>
        <taxon>Bacteroidia</taxon>
        <taxon>Bacteroidales</taxon>
        <taxon>Bacteroidaceae</taxon>
        <taxon>Bacteroides</taxon>
    </lineage>
</organism>